<organism evidence="2 3">
    <name type="scientific">Mycena maculata</name>
    <dbReference type="NCBI Taxonomy" id="230809"/>
    <lineage>
        <taxon>Eukaryota</taxon>
        <taxon>Fungi</taxon>
        <taxon>Dikarya</taxon>
        <taxon>Basidiomycota</taxon>
        <taxon>Agaricomycotina</taxon>
        <taxon>Agaricomycetes</taxon>
        <taxon>Agaricomycetidae</taxon>
        <taxon>Agaricales</taxon>
        <taxon>Marasmiineae</taxon>
        <taxon>Mycenaceae</taxon>
        <taxon>Mycena</taxon>
    </lineage>
</organism>
<sequence length="130" mass="14577">MPAILLALQSRASRFRFSSIQCYNENDQPIQCPMTKADRILLYVALGLFLFICISACLAKNGCCGCGCRRRRKSPTVPTSVPYPAGDAEFKFKLAGPPDYRHFGIAYPDSTETLVEPDKIHPALHPYHHY</sequence>
<keyword evidence="1" id="KW-1133">Transmembrane helix</keyword>
<gene>
    <name evidence="2" type="ORF">DFH07DRAFT_959380</name>
</gene>
<proteinExistence type="predicted"/>
<dbReference type="AlphaFoldDB" id="A0AAD7NDK1"/>
<keyword evidence="1" id="KW-0472">Membrane</keyword>
<feature type="transmembrane region" description="Helical" evidence="1">
    <location>
        <begin position="40"/>
        <end position="63"/>
    </location>
</feature>
<comment type="caution">
    <text evidence="2">The sequence shown here is derived from an EMBL/GenBank/DDBJ whole genome shotgun (WGS) entry which is preliminary data.</text>
</comment>
<evidence type="ECO:0000313" key="3">
    <source>
        <dbReference type="Proteomes" id="UP001215280"/>
    </source>
</evidence>
<evidence type="ECO:0000256" key="1">
    <source>
        <dbReference type="SAM" id="Phobius"/>
    </source>
</evidence>
<reference evidence="2" key="1">
    <citation type="submission" date="2023-03" db="EMBL/GenBank/DDBJ databases">
        <title>Massive genome expansion in bonnet fungi (Mycena s.s.) driven by repeated elements and novel gene families across ecological guilds.</title>
        <authorList>
            <consortium name="Lawrence Berkeley National Laboratory"/>
            <person name="Harder C.B."/>
            <person name="Miyauchi S."/>
            <person name="Viragh M."/>
            <person name="Kuo A."/>
            <person name="Thoen E."/>
            <person name="Andreopoulos B."/>
            <person name="Lu D."/>
            <person name="Skrede I."/>
            <person name="Drula E."/>
            <person name="Henrissat B."/>
            <person name="Morin E."/>
            <person name="Kohler A."/>
            <person name="Barry K."/>
            <person name="LaButti K."/>
            <person name="Morin E."/>
            <person name="Salamov A."/>
            <person name="Lipzen A."/>
            <person name="Mereny Z."/>
            <person name="Hegedus B."/>
            <person name="Baldrian P."/>
            <person name="Stursova M."/>
            <person name="Weitz H."/>
            <person name="Taylor A."/>
            <person name="Grigoriev I.V."/>
            <person name="Nagy L.G."/>
            <person name="Martin F."/>
            <person name="Kauserud H."/>
        </authorList>
    </citation>
    <scope>NUCLEOTIDE SEQUENCE</scope>
    <source>
        <strain evidence="2">CBHHK188m</strain>
    </source>
</reference>
<dbReference type="EMBL" id="JARJLG010000063">
    <property type="protein sequence ID" value="KAJ7755744.1"/>
    <property type="molecule type" value="Genomic_DNA"/>
</dbReference>
<keyword evidence="3" id="KW-1185">Reference proteome</keyword>
<name>A0AAD7NDK1_9AGAR</name>
<evidence type="ECO:0008006" key="4">
    <source>
        <dbReference type="Google" id="ProtNLM"/>
    </source>
</evidence>
<evidence type="ECO:0000313" key="2">
    <source>
        <dbReference type="EMBL" id="KAJ7755744.1"/>
    </source>
</evidence>
<dbReference type="Proteomes" id="UP001215280">
    <property type="component" value="Unassembled WGS sequence"/>
</dbReference>
<accession>A0AAD7NDK1</accession>
<protein>
    <recommendedName>
        <fullName evidence="4">Transmembrane protein</fullName>
    </recommendedName>
</protein>
<keyword evidence="1" id="KW-0812">Transmembrane</keyword>